<feature type="region of interest" description="Disordered" evidence="9">
    <location>
        <begin position="17"/>
        <end position="39"/>
    </location>
</feature>
<evidence type="ECO:0000259" key="10">
    <source>
        <dbReference type="Pfam" id="PF16019"/>
    </source>
</evidence>
<dbReference type="EMBL" id="CAXKWB010003465">
    <property type="protein sequence ID" value="CAL4069329.1"/>
    <property type="molecule type" value="Genomic_DNA"/>
</dbReference>
<dbReference type="Proteomes" id="UP001497623">
    <property type="component" value="Unassembled WGS sequence"/>
</dbReference>
<keyword evidence="8" id="KW-0539">Nucleus</keyword>
<comment type="similarity">
    <text evidence="2">Belongs to the AXUD1 family.</text>
</comment>
<protein>
    <recommendedName>
        <fullName evidence="10">Cysteine/serine-rich nuclear protein N-terminal domain-containing protein</fullName>
    </recommendedName>
</protein>
<dbReference type="PANTHER" id="PTHR13580:SF9">
    <property type="entry name" value="AXIN1 UP-REGULATED 1, ISOFORM A"/>
    <property type="match status" value="1"/>
</dbReference>
<evidence type="ECO:0000256" key="3">
    <source>
        <dbReference type="ARBA" id="ARBA00022703"/>
    </source>
</evidence>
<feature type="region of interest" description="Disordered" evidence="9">
    <location>
        <begin position="1276"/>
        <end position="1305"/>
    </location>
</feature>
<dbReference type="GO" id="GO:0043565">
    <property type="term" value="F:sequence-specific DNA binding"/>
    <property type="evidence" value="ECO:0007669"/>
    <property type="project" value="TreeGrafter"/>
</dbReference>
<keyword evidence="3" id="KW-0053">Apoptosis</keyword>
<keyword evidence="4" id="KW-0805">Transcription regulation</keyword>
<feature type="compositionally biased region" description="Acidic residues" evidence="9">
    <location>
        <begin position="709"/>
        <end position="723"/>
    </location>
</feature>
<keyword evidence="7" id="KW-0804">Transcription</keyword>
<evidence type="ECO:0000256" key="2">
    <source>
        <dbReference type="ARBA" id="ARBA00008548"/>
    </source>
</evidence>
<feature type="compositionally biased region" description="Polar residues" evidence="9">
    <location>
        <begin position="236"/>
        <end position="258"/>
    </location>
</feature>
<evidence type="ECO:0000313" key="12">
    <source>
        <dbReference type="Proteomes" id="UP001497623"/>
    </source>
</evidence>
<dbReference type="GO" id="GO:0005634">
    <property type="term" value="C:nucleus"/>
    <property type="evidence" value="ECO:0007669"/>
    <property type="project" value="UniProtKB-SubCell"/>
</dbReference>
<evidence type="ECO:0000256" key="7">
    <source>
        <dbReference type="ARBA" id="ARBA00023163"/>
    </source>
</evidence>
<feature type="compositionally biased region" description="Basic and acidic residues" evidence="9">
    <location>
        <begin position="1120"/>
        <end position="1136"/>
    </location>
</feature>
<dbReference type="PANTHER" id="PTHR13580">
    <property type="entry name" value="TGF-BETA INDUCED APOPTOSIS PROTEIN"/>
    <property type="match status" value="1"/>
</dbReference>
<evidence type="ECO:0000256" key="9">
    <source>
        <dbReference type="SAM" id="MobiDB-lite"/>
    </source>
</evidence>
<feature type="compositionally biased region" description="Low complexity" evidence="9">
    <location>
        <begin position="17"/>
        <end position="26"/>
    </location>
</feature>
<feature type="region of interest" description="Disordered" evidence="9">
    <location>
        <begin position="120"/>
        <end position="141"/>
    </location>
</feature>
<feature type="compositionally biased region" description="Polar residues" evidence="9">
    <location>
        <begin position="279"/>
        <end position="288"/>
    </location>
</feature>
<comment type="caution">
    <text evidence="11">The sequence shown here is derived from an EMBL/GenBank/DDBJ whole genome shotgun (WGS) entry which is preliminary data.</text>
</comment>
<feature type="domain" description="Cysteine/serine-rich nuclear protein N-terminal" evidence="10">
    <location>
        <begin position="625"/>
        <end position="839"/>
    </location>
</feature>
<feature type="region of interest" description="Disordered" evidence="9">
    <location>
        <begin position="1087"/>
        <end position="1136"/>
    </location>
</feature>
<dbReference type="InterPro" id="IPR023260">
    <property type="entry name" value="Cys/Ser-rich_nuc_prot"/>
</dbReference>
<feature type="region of interest" description="Disordered" evidence="9">
    <location>
        <begin position="352"/>
        <end position="378"/>
    </location>
</feature>
<feature type="compositionally biased region" description="Polar residues" evidence="9">
    <location>
        <begin position="1087"/>
        <end position="1105"/>
    </location>
</feature>
<feature type="region of interest" description="Disordered" evidence="9">
    <location>
        <begin position="689"/>
        <end position="723"/>
    </location>
</feature>
<evidence type="ECO:0000256" key="1">
    <source>
        <dbReference type="ARBA" id="ARBA00004123"/>
    </source>
</evidence>
<feature type="region of interest" description="Disordered" evidence="9">
    <location>
        <begin position="397"/>
        <end position="421"/>
    </location>
</feature>
<proteinExistence type="inferred from homology"/>
<feature type="compositionally biased region" description="Acidic residues" evidence="9">
    <location>
        <begin position="544"/>
        <end position="557"/>
    </location>
</feature>
<accession>A0AAV2Q694</accession>
<evidence type="ECO:0000256" key="5">
    <source>
        <dbReference type="ARBA" id="ARBA00023125"/>
    </source>
</evidence>
<dbReference type="Pfam" id="PF16019">
    <property type="entry name" value="CSRNP_N"/>
    <property type="match status" value="1"/>
</dbReference>
<keyword evidence="6" id="KW-0010">Activator</keyword>
<sequence>MSTTVISTIYSLPKISMSQSSQNSSQKHQGMAKQQSKALKDWLTRKKSPVKVLCATMSGVDVSSNSSAVRTLNCSVVSPADSHSHSSPLSPLSPSPNSFNSFGSSNISPFKPTGRVLIPIGAPDKSSPTSKDTFDKTDINGIKVNSKDNSSFLVTDNDRNIFPNTSDIKQNGHVQSFNLKINRNNSLATTEEKNCEKSDDSNKKSSTSHSPKRLLIRTNNPNKDSSNQSIDKKINSDQSSSCTNRGNTSPKIVRSSNPLLLQDTLQTTLDSSTNDEEQGVSSPNLDNSPSKDDDLDSPNKVKSALCDNLYKDNYPIFVKQDNKKISNKSLEKSLHSCTSLFYDKDLLDSLNGGSRSTGTSESSDSNSEQSCSEANVNQSSKVGSKVVDNCAASTDSGMGNTIWSSPDKGQAEKDSISEDISDEEKFENVKATRSRNRSKEGLVITNCSSGNNQVLLKNGEICLSEEVVTSEKEKITKLTDSVHVNNLENGVNGLSETRLSDQLLSYKEKQSDCNGALSNGDLNHDHHHLENGYFDRRDNRIPDSESEYGDSVCSEETDNVGVSQDVNDLQYHSEDKAKDVNGDYIPGVVFNVPKNPLINGTYNFRSKLKRKATEDSEDVGPSKVAKRNIQFEGVTVFYFPRSQGFTCVPSQGGSTLGMSRLHSHIKQFSLAEHALEQRKTHREYLLRIRQQRRSHRDGGESSSRGSSSEESEENSEDASDLSDSELDADSYYFLQPLPIRQRRALLRSAGFRNIDGLEKEECKDIRVSREFCGCQCKVVCDPDTCLCAQAGIKCQVDRHNFPCGCSRDGCGNSYGRIEFNPIRVRTHFIHTLMRIEIEKRQQQQQWQNQQRAKWLASASSGVNGLNFENGGCNISLFSGGSSRECEEDSGGSVSADLHKFSSSGVHGSTSDLHKFTSEMGACVGVGSSLYPHFESRQILSTGTSPVYVQHDELGDYSGSSCTVFGGLGSSFEPVGSYGSCAPFSPSSVLPTPPTHDSYNSLSKFAHSTNFSFYGAAAAAAAAAAASAAAAAAAASAIAPASINCSYSQNNFCVPGLHNNSSVAAAFGQYHEQHISTPTLFKAAISSPGSSDVQTNLNDIPSSSPSYIEEKADADQTSQHSVKESKGNSSEKIDNDEKIDCSIKELQSRDSSVVETPSGNETMEMHSGLQIQSLNNFQVPSNNHHFLGLQENIISSIPAAIANTTLKCPSVLSFTTASLATPSLTSVMKPCIPTVISTETTTSNYSNMEGIVQDLNDTTTTSTSLTLSSTMQLTSLVSSPLTPPLSSSVTPETSPTNESYSNSQQLDSLSFEENADQVHTTQHQNETFDCKINIDQTTVSVTKSSTTEEIINDLVQKPLVETVSG</sequence>
<feature type="compositionally biased region" description="Low complexity" evidence="9">
    <location>
        <begin position="352"/>
        <end position="373"/>
    </location>
</feature>
<dbReference type="GO" id="GO:0006915">
    <property type="term" value="P:apoptotic process"/>
    <property type="evidence" value="ECO:0007669"/>
    <property type="project" value="UniProtKB-KW"/>
</dbReference>
<feature type="compositionally biased region" description="Polar residues" evidence="9">
    <location>
        <begin position="217"/>
        <end position="229"/>
    </location>
</feature>
<feature type="region of interest" description="Disordered" evidence="9">
    <location>
        <begin position="188"/>
        <end position="300"/>
    </location>
</feature>
<feature type="compositionally biased region" description="Basic and acidic residues" evidence="9">
    <location>
        <begin position="190"/>
        <end position="203"/>
    </location>
</feature>
<feature type="compositionally biased region" description="Low complexity" evidence="9">
    <location>
        <begin position="1276"/>
        <end position="1298"/>
    </location>
</feature>
<evidence type="ECO:0000256" key="4">
    <source>
        <dbReference type="ARBA" id="ARBA00023015"/>
    </source>
</evidence>
<evidence type="ECO:0000256" key="6">
    <source>
        <dbReference type="ARBA" id="ARBA00023159"/>
    </source>
</evidence>
<evidence type="ECO:0000313" key="11">
    <source>
        <dbReference type="EMBL" id="CAL4069329.1"/>
    </source>
</evidence>
<evidence type="ECO:0000256" key="8">
    <source>
        <dbReference type="ARBA" id="ARBA00023242"/>
    </source>
</evidence>
<name>A0AAV2Q694_MEGNR</name>
<dbReference type="InterPro" id="IPR031972">
    <property type="entry name" value="CSRNP_N"/>
</dbReference>
<dbReference type="PRINTS" id="PR02031">
    <property type="entry name" value="CYSSERRICHNP"/>
</dbReference>
<keyword evidence="12" id="KW-1185">Reference proteome</keyword>
<organism evidence="11 12">
    <name type="scientific">Meganyctiphanes norvegica</name>
    <name type="common">Northern krill</name>
    <name type="synonym">Thysanopoda norvegica</name>
    <dbReference type="NCBI Taxonomy" id="48144"/>
    <lineage>
        <taxon>Eukaryota</taxon>
        <taxon>Metazoa</taxon>
        <taxon>Ecdysozoa</taxon>
        <taxon>Arthropoda</taxon>
        <taxon>Crustacea</taxon>
        <taxon>Multicrustacea</taxon>
        <taxon>Malacostraca</taxon>
        <taxon>Eumalacostraca</taxon>
        <taxon>Eucarida</taxon>
        <taxon>Euphausiacea</taxon>
        <taxon>Euphausiidae</taxon>
        <taxon>Meganyctiphanes</taxon>
    </lineage>
</organism>
<gene>
    <name evidence="11" type="ORF">MNOR_LOCUS7750</name>
</gene>
<feature type="compositionally biased region" description="Low complexity" evidence="9">
    <location>
        <begin position="259"/>
        <end position="272"/>
    </location>
</feature>
<comment type="subcellular location">
    <subcellularLocation>
        <location evidence="1">Nucleus</location>
    </subcellularLocation>
</comment>
<keyword evidence="5" id="KW-0238">DNA-binding</keyword>
<feature type="region of interest" description="Disordered" evidence="9">
    <location>
        <begin position="533"/>
        <end position="557"/>
    </location>
</feature>
<reference evidence="11 12" key="1">
    <citation type="submission" date="2024-05" db="EMBL/GenBank/DDBJ databases">
        <authorList>
            <person name="Wallberg A."/>
        </authorList>
    </citation>
    <scope>NUCLEOTIDE SEQUENCE [LARGE SCALE GENOMIC DNA]</scope>
</reference>
<feature type="compositionally biased region" description="Basic and acidic residues" evidence="9">
    <location>
        <begin position="533"/>
        <end position="543"/>
    </location>
</feature>
<dbReference type="GO" id="GO:0000981">
    <property type="term" value="F:DNA-binding transcription factor activity, RNA polymerase II-specific"/>
    <property type="evidence" value="ECO:0007669"/>
    <property type="project" value="TreeGrafter"/>
</dbReference>